<accession>A0A1E5NY72</accession>
<comment type="caution">
    <text evidence="1">The sequence shown here is derived from an EMBL/GenBank/DDBJ whole genome shotgun (WGS) entry which is preliminary data.</text>
</comment>
<reference evidence="1 2" key="1">
    <citation type="submission" date="2016-08" db="EMBL/GenBank/DDBJ databases">
        <title>Complete genome sequence of Streptomyces agglomeratus strain 6-3-2, a novel anti-MRSA actinomycete isolated from Wuli of Tebit, China.</title>
        <authorList>
            <person name="Chen X."/>
        </authorList>
    </citation>
    <scope>NUCLEOTIDE SEQUENCE [LARGE SCALE GENOMIC DNA]</scope>
    <source>
        <strain evidence="1 2">6-3-2</strain>
    </source>
</reference>
<dbReference type="Proteomes" id="UP000095759">
    <property type="component" value="Unassembled WGS sequence"/>
</dbReference>
<gene>
    <name evidence="1" type="ORF">AS594_37155</name>
</gene>
<keyword evidence="2" id="KW-1185">Reference proteome</keyword>
<dbReference type="RefSeq" id="WP_069931064.1">
    <property type="nucleotide sequence ID" value="NZ_MEHI01000005.1"/>
</dbReference>
<organism evidence="1 2">
    <name type="scientific">Streptomyces agglomeratus</name>
    <dbReference type="NCBI Taxonomy" id="285458"/>
    <lineage>
        <taxon>Bacteria</taxon>
        <taxon>Bacillati</taxon>
        <taxon>Actinomycetota</taxon>
        <taxon>Actinomycetes</taxon>
        <taxon>Kitasatosporales</taxon>
        <taxon>Streptomycetaceae</taxon>
        <taxon>Streptomyces</taxon>
    </lineage>
</organism>
<dbReference type="EMBL" id="MEHJ01000002">
    <property type="protein sequence ID" value="OEJ21256.1"/>
    <property type="molecule type" value="Genomic_DNA"/>
</dbReference>
<dbReference type="STRING" id="285458.BGM19_37245"/>
<evidence type="ECO:0000313" key="2">
    <source>
        <dbReference type="Proteomes" id="UP000095759"/>
    </source>
</evidence>
<proteinExistence type="predicted"/>
<sequence>MYSPKDETTRVRMEGALAHAAARLSTTTTGTPAWGWLGRTIGSRTDGGNWLRVHCGEAAKTPAAQNEGIALAEERVSDKVSRPHLHELFRWEDGEYVFEAELIDYIAQPVISPETPDLTEDPGLPDSWWETLRESLDALSTAEPPRETIRQSWADRVFPEFLGIPAPAITERVTGHADLQWANLTHHPLVILDWERWGAVPIGYDPAMLYVNSLRVPAVADRIRAEFAHVLDTPAGEIGEQIALAEMLQAVGRGWYTELAPLLRKRAEELTRVRPPATAPADATA</sequence>
<name>A0A1E5NY72_9ACTN</name>
<protein>
    <recommendedName>
        <fullName evidence="3">Aminoglycoside phosphotransferase</fullName>
    </recommendedName>
</protein>
<dbReference type="AlphaFoldDB" id="A0A1E5NY72"/>
<evidence type="ECO:0008006" key="3">
    <source>
        <dbReference type="Google" id="ProtNLM"/>
    </source>
</evidence>
<evidence type="ECO:0000313" key="1">
    <source>
        <dbReference type="EMBL" id="OEJ21256.1"/>
    </source>
</evidence>
<dbReference type="OrthoDB" id="3680308at2"/>